<proteinExistence type="predicted"/>
<feature type="region of interest" description="Disordered" evidence="1">
    <location>
        <begin position="1134"/>
        <end position="1154"/>
    </location>
</feature>
<feature type="region of interest" description="Disordered" evidence="1">
    <location>
        <begin position="620"/>
        <end position="648"/>
    </location>
</feature>
<dbReference type="EMBL" id="KN817555">
    <property type="protein sequence ID" value="KJA21789.1"/>
    <property type="molecule type" value="Genomic_DNA"/>
</dbReference>
<feature type="compositionally biased region" description="Low complexity" evidence="1">
    <location>
        <begin position="620"/>
        <end position="635"/>
    </location>
</feature>
<evidence type="ECO:0000256" key="2">
    <source>
        <dbReference type="SAM" id="SignalP"/>
    </source>
</evidence>
<dbReference type="OrthoDB" id="439917at2759"/>
<keyword evidence="2" id="KW-0732">Signal</keyword>
<dbReference type="AlphaFoldDB" id="A0A0D2NSG6"/>
<dbReference type="Proteomes" id="UP000054270">
    <property type="component" value="Unassembled WGS sequence"/>
</dbReference>
<dbReference type="PANTHER" id="PTHR35192:SF2">
    <property type="entry name" value="APPLE DOMAIN-CONTAINING PROTEIN"/>
    <property type="match status" value="1"/>
</dbReference>
<evidence type="ECO:0000259" key="3">
    <source>
        <dbReference type="Pfam" id="PF21671"/>
    </source>
</evidence>
<reference evidence="5" key="1">
    <citation type="submission" date="2014-04" db="EMBL/GenBank/DDBJ databases">
        <title>Evolutionary Origins and Diversification of the Mycorrhizal Mutualists.</title>
        <authorList>
            <consortium name="DOE Joint Genome Institute"/>
            <consortium name="Mycorrhizal Genomics Consortium"/>
            <person name="Kohler A."/>
            <person name="Kuo A."/>
            <person name="Nagy L.G."/>
            <person name="Floudas D."/>
            <person name="Copeland A."/>
            <person name="Barry K.W."/>
            <person name="Cichocki N."/>
            <person name="Veneault-Fourrey C."/>
            <person name="LaButti K."/>
            <person name="Lindquist E.A."/>
            <person name="Lipzen A."/>
            <person name="Lundell T."/>
            <person name="Morin E."/>
            <person name="Murat C."/>
            <person name="Riley R."/>
            <person name="Ohm R."/>
            <person name="Sun H."/>
            <person name="Tunlid A."/>
            <person name="Henrissat B."/>
            <person name="Grigoriev I.V."/>
            <person name="Hibbett D.S."/>
            <person name="Martin F."/>
        </authorList>
    </citation>
    <scope>NUCLEOTIDE SEQUENCE [LARGE SCALE GENOMIC DNA]</scope>
    <source>
        <strain evidence="5">FD-334 SS-4</strain>
    </source>
</reference>
<dbReference type="STRING" id="945553.A0A0D2NSG6"/>
<feature type="compositionally biased region" description="Low complexity" evidence="1">
    <location>
        <begin position="1008"/>
        <end position="1032"/>
    </location>
</feature>
<dbReference type="Pfam" id="PF21671">
    <property type="entry name" value="CPL1-like"/>
    <property type="match status" value="1"/>
</dbReference>
<feature type="region of interest" description="Disordered" evidence="1">
    <location>
        <begin position="526"/>
        <end position="546"/>
    </location>
</feature>
<keyword evidence="5" id="KW-1185">Reference proteome</keyword>
<evidence type="ECO:0000313" key="4">
    <source>
        <dbReference type="EMBL" id="KJA21789.1"/>
    </source>
</evidence>
<protein>
    <recommendedName>
        <fullName evidence="3">Protein CPL1-like domain-containing protein</fullName>
    </recommendedName>
</protein>
<feature type="domain" description="Protein CPL1-like" evidence="3">
    <location>
        <begin position="230"/>
        <end position="298"/>
    </location>
</feature>
<name>A0A0D2NSG6_HYPSF</name>
<feature type="compositionally biased region" description="Pro residues" evidence="1">
    <location>
        <begin position="636"/>
        <end position="646"/>
    </location>
</feature>
<dbReference type="InterPro" id="IPR048661">
    <property type="entry name" value="CPL1-like"/>
</dbReference>
<organism evidence="4 5">
    <name type="scientific">Hypholoma sublateritium (strain FD-334 SS-4)</name>
    <dbReference type="NCBI Taxonomy" id="945553"/>
    <lineage>
        <taxon>Eukaryota</taxon>
        <taxon>Fungi</taxon>
        <taxon>Dikarya</taxon>
        <taxon>Basidiomycota</taxon>
        <taxon>Agaricomycotina</taxon>
        <taxon>Agaricomycetes</taxon>
        <taxon>Agaricomycetidae</taxon>
        <taxon>Agaricales</taxon>
        <taxon>Agaricineae</taxon>
        <taxon>Strophariaceae</taxon>
        <taxon>Hypholoma</taxon>
    </lineage>
</organism>
<feature type="compositionally biased region" description="Low complexity" evidence="1">
    <location>
        <begin position="1134"/>
        <end position="1153"/>
    </location>
</feature>
<evidence type="ECO:0000256" key="1">
    <source>
        <dbReference type="SAM" id="MobiDB-lite"/>
    </source>
</evidence>
<gene>
    <name evidence="4" type="ORF">HYPSUDRAFT_202698</name>
</gene>
<evidence type="ECO:0000313" key="5">
    <source>
        <dbReference type="Proteomes" id="UP000054270"/>
    </source>
</evidence>
<sequence>MRLPFSTLVLSATALFSLFPSPVLSIHPHALSRREHGRSPAAHVLTSRQHRIARDLLDVCINANVDLAANASQLLGLGSLLGDLNLGTNVQLCLCLKDLNVYLDTNDDVQALVGLLGKNAVSTIITALINTSPDARQCTFPSNAHHTCNNSDPCHYECDTNYVQNGNTCVCAPPNISCNGVCGGFPQGCGSSVPSLKRAESISTLSQAQSRCKPHETVCGVPGQVGTLAFECVDVQTTEDSCGGCVVPHSFTEASAQSLGKDCTNVFHAKRSTCFESQCIVNSCSEGWIPNSTKDGCIASPGSLSRMRRVQKRGDPLSANVTDTVNVNSDLLTQLVALSKAVVDLSSLTSSSLGISLISTSNTTSSIYALFEDINRATGSLLASSTISQLETNTAALFNISALLASILSTCGCTKTLGLTDASAELQSLVSYLSALTSWYTQNAIVPGSTRSNTGSSSVNSPNQPIVLGLSTLLSDLGRYGTSEIDTIGLSPNDGTNNHANVTIHSDLVTKIIALVNLVIKLHDDASPTTGSPPPQPSTSSSSTDAAGLINPIITSTTSLVISATVASFVNATESLIQACSAANSSLGTYGLEGLAADLEEVTVAALGIQSYYQGHPITTSPTPTAPASLGISTKPTPPAALPPAPNASTSDDAPIVIGLSDLLTGLQLLGPIKANVTVGGLGAGLSDGIDNILDGLDIGPVNARRRDVSANVSAAISSGLRSQLAGLFDLVLALEDSMSSLSTTDSTTSPTLNNQSVLGIVHATGHLLQSSTVGSLLNNIDALINATSALQDQFTACSCTEALGLDKAVRFLDRVSEAAVGLKNWCASNDIVAPTPDDPTTTSLGALLPTGGPLVVESHAILPVASSSPVPADTPIVIGLDNLLDHLGLGGSTGIATVDGLGDGLDSSVNNLLDGVARIGPSGVHRRAKGPRQDLMRAEGGTHMRREKRQIVTTANATLDSTLLDQIDALVDLVLGFNSAASSLLPIVGTSTPLATQAPTISAIGKPTLPSTGSGPVPTPVPSVLSSTSPSCDSSNINSSLVDRIIETTITLLSCQTYDDFAIETNTLLEQSTRSLDDLRACNYTQDLVPDVVYQYLSNIVDASLGLRNLGRENPPASVPAAVQSSLYASTLPTPTATAGTTTSSSSRTSSGDEPLVVGLTKLLNGLGINIKADIVADGLLGNGLDHTLNSVLNGVGIGSNGA</sequence>
<feature type="signal peptide" evidence="2">
    <location>
        <begin position="1"/>
        <end position="25"/>
    </location>
</feature>
<dbReference type="PANTHER" id="PTHR35192">
    <property type="entry name" value="PROTEIN, PUTATIVE-RELATED"/>
    <property type="match status" value="1"/>
</dbReference>
<feature type="chain" id="PRO_5002248866" description="Protein CPL1-like domain-containing protein" evidence="2">
    <location>
        <begin position="26"/>
        <end position="1204"/>
    </location>
</feature>
<feature type="region of interest" description="Disordered" evidence="1">
    <location>
        <begin position="1008"/>
        <end position="1037"/>
    </location>
</feature>
<accession>A0A0D2NSG6</accession>
<dbReference type="InterPro" id="IPR038955">
    <property type="entry name" value="PriA/CPL1_fungi"/>
</dbReference>